<gene>
    <name evidence="10" type="ORF">GCM10009117_03240</name>
</gene>
<evidence type="ECO:0000256" key="7">
    <source>
        <dbReference type="SAM" id="Phobius"/>
    </source>
</evidence>
<keyword evidence="6 7" id="KW-0472">Membrane</keyword>
<reference evidence="10 11" key="1">
    <citation type="journal article" date="2019" name="Int. J. Syst. Evol. Microbiol.">
        <title>The Global Catalogue of Microorganisms (GCM) 10K type strain sequencing project: providing services to taxonomists for standard genome sequencing and annotation.</title>
        <authorList>
            <consortium name="The Broad Institute Genomics Platform"/>
            <consortium name="The Broad Institute Genome Sequencing Center for Infectious Disease"/>
            <person name="Wu L."/>
            <person name="Ma J."/>
        </authorList>
    </citation>
    <scope>NUCLEOTIDE SEQUENCE [LARGE SCALE GENOMIC DNA]</scope>
    <source>
        <strain evidence="10 11">JCM 16082</strain>
    </source>
</reference>
<feature type="domain" description="ABC3 transporter permease C-terminal" evidence="8">
    <location>
        <begin position="253"/>
        <end position="378"/>
    </location>
</feature>
<evidence type="ECO:0000256" key="6">
    <source>
        <dbReference type="ARBA" id="ARBA00023136"/>
    </source>
</evidence>
<dbReference type="Pfam" id="PF12704">
    <property type="entry name" value="MacB_PCD"/>
    <property type="match status" value="1"/>
</dbReference>
<organism evidence="10 11">
    <name type="scientific">Gangjinia marincola</name>
    <dbReference type="NCBI Taxonomy" id="578463"/>
    <lineage>
        <taxon>Bacteria</taxon>
        <taxon>Pseudomonadati</taxon>
        <taxon>Bacteroidota</taxon>
        <taxon>Flavobacteriia</taxon>
        <taxon>Flavobacteriales</taxon>
        <taxon>Flavobacteriaceae</taxon>
        <taxon>Gangjinia</taxon>
    </lineage>
</organism>
<evidence type="ECO:0000256" key="1">
    <source>
        <dbReference type="ARBA" id="ARBA00004651"/>
    </source>
</evidence>
<name>A0ABN1MDJ6_9FLAO</name>
<evidence type="ECO:0000259" key="9">
    <source>
        <dbReference type="Pfam" id="PF12704"/>
    </source>
</evidence>
<dbReference type="InterPro" id="IPR025857">
    <property type="entry name" value="MacB_PCD"/>
</dbReference>
<accession>A0ABN1MDJ6</accession>
<dbReference type="PANTHER" id="PTHR30489">
    <property type="entry name" value="LIPOPROTEIN-RELEASING SYSTEM TRANSMEMBRANE PROTEIN LOLE"/>
    <property type="match status" value="1"/>
</dbReference>
<feature type="transmembrane region" description="Helical" evidence="7">
    <location>
        <begin position="350"/>
        <end position="373"/>
    </location>
</feature>
<comment type="subcellular location">
    <subcellularLocation>
        <location evidence="1">Cell membrane</location>
        <topology evidence="1">Multi-pass membrane protein</topology>
    </subcellularLocation>
</comment>
<dbReference type="Proteomes" id="UP001500507">
    <property type="component" value="Unassembled WGS sequence"/>
</dbReference>
<dbReference type="InterPro" id="IPR051447">
    <property type="entry name" value="Lipoprotein-release_system"/>
</dbReference>
<feature type="transmembrane region" description="Helical" evidence="7">
    <location>
        <begin position="251"/>
        <end position="276"/>
    </location>
</feature>
<protein>
    <submittedName>
        <fullName evidence="10">FtsX-like permease family protein</fullName>
    </submittedName>
</protein>
<dbReference type="InterPro" id="IPR003838">
    <property type="entry name" value="ABC3_permease_C"/>
</dbReference>
<keyword evidence="3" id="KW-1003">Cell membrane</keyword>
<dbReference type="Pfam" id="PF02687">
    <property type="entry name" value="FtsX"/>
    <property type="match status" value="1"/>
</dbReference>
<evidence type="ECO:0000259" key="8">
    <source>
        <dbReference type="Pfam" id="PF02687"/>
    </source>
</evidence>
<feature type="domain" description="MacB-like periplasmic core" evidence="9">
    <location>
        <begin position="3"/>
        <end position="220"/>
    </location>
</feature>
<dbReference type="EMBL" id="BAAAFG010000002">
    <property type="protein sequence ID" value="GAA0871178.1"/>
    <property type="molecule type" value="Genomic_DNA"/>
</dbReference>
<evidence type="ECO:0000313" key="11">
    <source>
        <dbReference type="Proteomes" id="UP001500507"/>
    </source>
</evidence>
<dbReference type="PANTHER" id="PTHR30489:SF0">
    <property type="entry name" value="LIPOPROTEIN-RELEASING SYSTEM TRANSMEMBRANE PROTEIN LOLE"/>
    <property type="match status" value="1"/>
</dbReference>
<keyword evidence="11" id="KW-1185">Reference proteome</keyword>
<evidence type="ECO:0000256" key="3">
    <source>
        <dbReference type="ARBA" id="ARBA00022475"/>
    </source>
</evidence>
<evidence type="ECO:0000313" key="10">
    <source>
        <dbReference type="EMBL" id="GAA0871178.1"/>
    </source>
</evidence>
<comment type="similarity">
    <text evidence="2">Belongs to the ABC-4 integral membrane protein family. LolC/E subfamily.</text>
</comment>
<evidence type="ECO:0000256" key="4">
    <source>
        <dbReference type="ARBA" id="ARBA00022692"/>
    </source>
</evidence>
<keyword evidence="5 7" id="KW-1133">Transmembrane helix</keyword>
<evidence type="ECO:0000256" key="5">
    <source>
        <dbReference type="ARBA" id="ARBA00022989"/>
    </source>
</evidence>
<feature type="transmembrane region" description="Helical" evidence="7">
    <location>
        <begin position="297"/>
        <end position="323"/>
    </location>
</feature>
<keyword evidence="4 7" id="KW-0812">Transmembrane</keyword>
<evidence type="ECO:0000256" key="2">
    <source>
        <dbReference type="ARBA" id="ARBA00005236"/>
    </source>
</evidence>
<proteinExistence type="inferred from homology"/>
<sequence>MKIAMVAIAVGVIMMIITISSVKALQMKVRDKITAFNGHVLIDNYDNNSSKISLVPVDKNQEFYPDFFQVEEVEHIQAVATKYGIIRTETDFEGIIVKGVGEEYAWKYFEEYLIQGRLPDFTGSLNTEILLSEYLADRLGFEVGDTVVTHFIKEDKQTTLLRPFKVVGTYNSGFQEFDQTYLFADIRHIQRLNKWNENEIGHFEVFVSDFDDIDRVGAQIYEEVGSLLDARTIKTEFGADFEWLALLDFNIVLIIGIMIIIAAINMITALLVLILERAQMIGMLKAMGSSDWSIRKVFLYNASYLMLVGLFFGNLIGIGMLLIQKYFNVIPLDPKTYFVTEAPVYLNWKYITAINLSTLLLCLLILIIPSFIITRISPAKVIKFE</sequence>
<comment type="caution">
    <text evidence="10">The sequence shown here is derived from an EMBL/GenBank/DDBJ whole genome shotgun (WGS) entry which is preliminary data.</text>
</comment>